<dbReference type="InterPro" id="IPR011051">
    <property type="entry name" value="RmlC_Cupin_sf"/>
</dbReference>
<dbReference type="PROSITE" id="PS50943">
    <property type="entry name" value="HTH_CROC1"/>
    <property type="match status" value="1"/>
</dbReference>
<evidence type="ECO:0000313" key="6">
    <source>
        <dbReference type="Proteomes" id="UP000677515"/>
    </source>
</evidence>
<proteinExistence type="predicted"/>
<dbReference type="CDD" id="cd00093">
    <property type="entry name" value="HTH_XRE"/>
    <property type="match status" value="1"/>
</dbReference>
<dbReference type="InterPro" id="IPR001387">
    <property type="entry name" value="Cro/C1-type_HTH"/>
</dbReference>
<dbReference type="CDD" id="cd02209">
    <property type="entry name" value="cupin_XRE_C"/>
    <property type="match status" value="1"/>
</dbReference>
<dbReference type="PANTHER" id="PTHR46797:SF23">
    <property type="entry name" value="HTH-TYPE TRANSCRIPTIONAL REGULATOR SUTR"/>
    <property type="match status" value="1"/>
</dbReference>
<dbReference type="SMART" id="SM00530">
    <property type="entry name" value="HTH_XRE"/>
    <property type="match status" value="1"/>
</dbReference>
<dbReference type="PANTHER" id="PTHR46797">
    <property type="entry name" value="HTH-TYPE TRANSCRIPTIONAL REGULATOR"/>
    <property type="match status" value="1"/>
</dbReference>
<keyword evidence="2" id="KW-0238">DNA-binding</keyword>
<keyword evidence="1" id="KW-0805">Transcription regulation</keyword>
<dbReference type="InterPro" id="IPR050807">
    <property type="entry name" value="TransReg_Diox_bact_type"/>
</dbReference>
<gene>
    <name evidence="5" type="primary">sutR</name>
    <name evidence="5" type="ORF">ERHA53_16990</name>
</gene>
<dbReference type="Pfam" id="PF01381">
    <property type="entry name" value="HTH_3"/>
    <property type="match status" value="1"/>
</dbReference>
<sequence>MDSLQHHLAQTLKTQRSARGWSLTQAADATGVSKAMLGQIERAESSPTVATLWKIATGFNLPFSAFIDPPAVDSAARHQRQQGYTAFDSTMQVFPLFPFDAALNFEMLVIELASGASSASDAHERGVVEHVIVIEGELELQVDGQWQRLSAGDGVRFHADCAHAYRNPGTEPVRFHDLIHYPQR</sequence>
<reference evidence="5 6" key="1">
    <citation type="submission" date="2021-01" db="EMBL/GenBank/DDBJ databases">
        <title>Complete genome sequence of Erwinia rhapontici MAFF 311153.</title>
        <authorList>
            <person name="Morohoshi T."/>
            <person name="Someya N."/>
        </authorList>
    </citation>
    <scope>NUCLEOTIDE SEQUENCE [LARGE SCALE GENOMIC DNA]</scope>
    <source>
        <strain evidence="5 6">MAFF 311153</strain>
    </source>
</reference>
<keyword evidence="3" id="KW-0804">Transcription</keyword>
<accession>A0ABM7MYX6</accession>
<protein>
    <submittedName>
        <fullName evidence="5">HTH-type transcriptional regulator SutR</fullName>
    </submittedName>
</protein>
<dbReference type="SUPFAM" id="SSF51182">
    <property type="entry name" value="RmlC-like cupins"/>
    <property type="match status" value="1"/>
</dbReference>
<dbReference type="EMBL" id="AP024329">
    <property type="protein sequence ID" value="BCQ34356.1"/>
    <property type="molecule type" value="Genomic_DNA"/>
</dbReference>
<dbReference type="Pfam" id="PF07883">
    <property type="entry name" value="Cupin_2"/>
    <property type="match status" value="1"/>
</dbReference>
<keyword evidence="6" id="KW-1185">Reference proteome</keyword>
<dbReference type="InterPro" id="IPR013096">
    <property type="entry name" value="Cupin_2"/>
</dbReference>
<organism evidence="5 6">
    <name type="scientific">Erwinia rhapontici</name>
    <name type="common">Pectobacterium rhapontici</name>
    <dbReference type="NCBI Taxonomy" id="55212"/>
    <lineage>
        <taxon>Bacteria</taxon>
        <taxon>Pseudomonadati</taxon>
        <taxon>Pseudomonadota</taxon>
        <taxon>Gammaproteobacteria</taxon>
        <taxon>Enterobacterales</taxon>
        <taxon>Erwiniaceae</taxon>
        <taxon>Erwinia</taxon>
    </lineage>
</organism>
<evidence type="ECO:0000256" key="1">
    <source>
        <dbReference type="ARBA" id="ARBA00023015"/>
    </source>
</evidence>
<dbReference type="InterPro" id="IPR010982">
    <property type="entry name" value="Lambda_DNA-bd_dom_sf"/>
</dbReference>
<feature type="domain" description="HTH cro/C1-type" evidence="4">
    <location>
        <begin position="12"/>
        <end position="66"/>
    </location>
</feature>
<evidence type="ECO:0000313" key="5">
    <source>
        <dbReference type="EMBL" id="BCQ34356.1"/>
    </source>
</evidence>
<evidence type="ECO:0000256" key="3">
    <source>
        <dbReference type="ARBA" id="ARBA00023163"/>
    </source>
</evidence>
<evidence type="ECO:0000256" key="2">
    <source>
        <dbReference type="ARBA" id="ARBA00023125"/>
    </source>
</evidence>
<dbReference type="SUPFAM" id="SSF47413">
    <property type="entry name" value="lambda repressor-like DNA-binding domains"/>
    <property type="match status" value="1"/>
</dbReference>
<dbReference type="RefSeq" id="WP_166653713.1">
    <property type="nucleotide sequence ID" value="NZ_JBLZOQ010000003.1"/>
</dbReference>
<dbReference type="InterPro" id="IPR014710">
    <property type="entry name" value="RmlC-like_jellyroll"/>
</dbReference>
<dbReference type="Proteomes" id="UP000677515">
    <property type="component" value="Chromosome"/>
</dbReference>
<dbReference type="Gene3D" id="2.60.120.10">
    <property type="entry name" value="Jelly Rolls"/>
    <property type="match status" value="1"/>
</dbReference>
<dbReference type="Gene3D" id="1.10.260.40">
    <property type="entry name" value="lambda repressor-like DNA-binding domains"/>
    <property type="match status" value="1"/>
</dbReference>
<evidence type="ECO:0000259" key="4">
    <source>
        <dbReference type="PROSITE" id="PS50943"/>
    </source>
</evidence>
<name>A0ABM7MYX6_ERWRD</name>